<keyword evidence="2" id="KW-1185">Reference proteome</keyword>
<dbReference type="InterPro" id="IPR017853">
    <property type="entry name" value="GH"/>
</dbReference>
<organism evidence="1 2">
    <name type="scientific">Halogranum amylolyticum</name>
    <dbReference type="NCBI Taxonomy" id="660520"/>
    <lineage>
        <taxon>Archaea</taxon>
        <taxon>Methanobacteriati</taxon>
        <taxon>Methanobacteriota</taxon>
        <taxon>Stenosarchaea group</taxon>
        <taxon>Halobacteria</taxon>
        <taxon>Halobacteriales</taxon>
        <taxon>Haloferacaceae</taxon>
    </lineage>
</organism>
<dbReference type="PANTHER" id="PTHR43405:SF1">
    <property type="entry name" value="GLYCOSYL HYDROLASE DIGH"/>
    <property type="match status" value="1"/>
</dbReference>
<gene>
    <name evidence="1" type="ORF">SAMN04487948_11776</name>
</gene>
<dbReference type="Proteomes" id="UP000199126">
    <property type="component" value="Unassembled WGS sequence"/>
</dbReference>
<dbReference type="AlphaFoldDB" id="A0A1H8VMD3"/>
<keyword evidence="1" id="KW-0378">Hydrolase</keyword>
<proteinExistence type="predicted"/>
<dbReference type="Gene3D" id="3.20.20.80">
    <property type="entry name" value="Glycosidases"/>
    <property type="match status" value="1"/>
</dbReference>
<reference evidence="2" key="1">
    <citation type="submission" date="2016-10" db="EMBL/GenBank/DDBJ databases">
        <authorList>
            <person name="Varghese N."/>
            <person name="Submissions S."/>
        </authorList>
    </citation>
    <scope>NUCLEOTIDE SEQUENCE [LARGE SCALE GENOMIC DNA]</scope>
    <source>
        <strain evidence="2">CGMCC 1.10121</strain>
    </source>
</reference>
<evidence type="ECO:0000313" key="2">
    <source>
        <dbReference type="Proteomes" id="UP000199126"/>
    </source>
</evidence>
<dbReference type="SUPFAM" id="SSF51445">
    <property type="entry name" value="(Trans)glycosidases"/>
    <property type="match status" value="1"/>
</dbReference>
<dbReference type="PANTHER" id="PTHR43405">
    <property type="entry name" value="GLYCOSYL HYDROLASE DIGH"/>
    <property type="match status" value="1"/>
</dbReference>
<evidence type="ECO:0000313" key="1">
    <source>
        <dbReference type="EMBL" id="SEP16028.1"/>
    </source>
</evidence>
<dbReference type="Pfam" id="PF14871">
    <property type="entry name" value="GHL6"/>
    <property type="match status" value="1"/>
</dbReference>
<name>A0A1H8VMD3_9EURY</name>
<protein>
    <submittedName>
        <fullName evidence="1">Hypothetical glycosyl hydrolase 6</fullName>
    </submittedName>
</protein>
<dbReference type="InterPro" id="IPR028212">
    <property type="entry name" value="GHL6"/>
</dbReference>
<sequence>MSGVGETDSSWWESELLRAITLYPWATMQPEKEMKRLANNGVNTVFVITKESDGRVFYDSDVAPNQVPNRDLLGELVDAAAIHDIRLVPVLFVLCDQYLLEQHPGTVQIAKEGTEIRYPNVSAEHMHWACPNHEAVHNHLNAIVDEILSYDVDGLKLTHFEFQPIGNGKANFLSCYCDACQTRYREKNIREDSKEWIASRCETTAGFLEELTEPVQDDSDFLVNIELEAFSDLETAVDDSREILGVDQRDLAEHADILTPRTAHIDLDVHPLWIREVVRSLIDQTDTLVTPSIRTGEGERPLTRLDDDELVTAIQLALHGGAHGVSLFSDGANIGRITSTQWETATEVFDELATYDREFGPASDH</sequence>
<dbReference type="InterPro" id="IPR052177">
    <property type="entry name" value="Divisome_Glycosyl_Hydrolase"/>
</dbReference>
<dbReference type="EMBL" id="FODV01000017">
    <property type="protein sequence ID" value="SEP16028.1"/>
    <property type="molecule type" value="Genomic_DNA"/>
</dbReference>
<accession>A0A1H8VMD3</accession>
<dbReference type="GO" id="GO:0016787">
    <property type="term" value="F:hydrolase activity"/>
    <property type="evidence" value="ECO:0007669"/>
    <property type="project" value="UniProtKB-KW"/>
</dbReference>